<proteinExistence type="predicted"/>
<evidence type="ECO:0000313" key="3">
    <source>
        <dbReference type="EMBL" id="KAJ7729783.1"/>
    </source>
</evidence>
<evidence type="ECO:0000256" key="2">
    <source>
        <dbReference type="SAM" id="Phobius"/>
    </source>
</evidence>
<feature type="region of interest" description="Disordered" evidence="1">
    <location>
        <begin position="1"/>
        <end position="23"/>
    </location>
</feature>
<protein>
    <submittedName>
        <fullName evidence="3">Uncharacterized protein</fullName>
    </submittedName>
</protein>
<comment type="caution">
    <text evidence="3">The sequence shown here is derived from an EMBL/GenBank/DDBJ whole genome shotgun (WGS) entry which is preliminary data.</text>
</comment>
<keyword evidence="4" id="KW-1185">Reference proteome</keyword>
<feature type="compositionally biased region" description="Pro residues" evidence="1">
    <location>
        <begin position="85"/>
        <end position="96"/>
    </location>
</feature>
<organism evidence="3 4">
    <name type="scientific">Mycena metata</name>
    <dbReference type="NCBI Taxonomy" id="1033252"/>
    <lineage>
        <taxon>Eukaryota</taxon>
        <taxon>Fungi</taxon>
        <taxon>Dikarya</taxon>
        <taxon>Basidiomycota</taxon>
        <taxon>Agaricomycotina</taxon>
        <taxon>Agaricomycetes</taxon>
        <taxon>Agaricomycetidae</taxon>
        <taxon>Agaricales</taxon>
        <taxon>Marasmiineae</taxon>
        <taxon>Mycenaceae</taxon>
        <taxon>Mycena</taxon>
    </lineage>
</organism>
<name>A0AAD7HY87_9AGAR</name>
<keyword evidence="2" id="KW-0812">Transmembrane</keyword>
<keyword evidence="2" id="KW-1133">Transmembrane helix</keyword>
<sequence>MVLGVLGRRADQVGPCRPGERGGGAGARLLFFFFFLAFCVRGRVRRATWDARTRRAPQTSGETPTARTTRPPRAHDTRHVRTVASPPPHARPSTRP</sequence>
<gene>
    <name evidence="3" type="ORF">B0H16DRAFT_1586364</name>
</gene>
<dbReference type="AlphaFoldDB" id="A0AAD7HY87"/>
<evidence type="ECO:0000313" key="4">
    <source>
        <dbReference type="Proteomes" id="UP001215598"/>
    </source>
</evidence>
<feature type="region of interest" description="Disordered" evidence="1">
    <location>
        <begin position="48"/>
        <end position="96"/>
    </location>
</feature>
<feature type="transmembrane region" description="Helical" evidence="2">
    <location>
        <begin position="25"/>
        <end position="44"/>
    </location>
</feature>
<dbReference type="Proteomes" id="UP001215598">
    <property type="component" value="Unassembled WGS sequence"/>
</dbReference>
<accession>A0AAD7HY87</accession>
<keyword evidence="2" id="KW-0472">Membrane</keyword>
<evidence type="ECO:0000256" key="1">
    <source>
        <dbReference type="SAM" id="MobiDB-lite"/>
    </source>
</evidence>
<dbReference type="EMBL" id="JARKIB010000163">
    <property type="protein sequence ID" value="KAJ7729783.1"/>
    <property type="molecule type" value="Genomic_DNA"/>
</dbReference>
<reference evidence="3" key="1">
    <citation type="submission" date="2023-03" db="EMBL/GenBank/DDBJ databases">
        <title>Massive genome expansion in bonnet fungi (Mycena s.s.) driven by repeated elements and novel gene families across ecological guilds.</title>
        <authorList>
            <consortium name="Lawrence Berkeley National Laboratory"/>
            <person name="Harder C.B."/>
            <person name="Miyauchi S."/>
            <person name="Viragh M."/>
            <person name="Kuo A."/>
            <person name="Thoen E."/>
            <person name="Andreopoulos B."/>
            <person name="Lu D."/>
            <person name="Skrede I."/>
            <person name="Drula E."/>
            <person name="Henrissat B."/>
            <person name="Morin E."/>
            <person name="Kohler A."/>
            <person name="Barry K."/>
            <person name="LaButti K."/>
            <person name="Morin E."/>
            <person name="Salamov A."/>
            <person name="Lipzen A."/>
            <person name="Mereny Z."/>
            <person name="Hegedus B."/>
            <person name="Baldrian P."/>
            <person name="Stursova M."/>
            <person name="Weitz H."/>
            <person name="Taylor A."/>
            <person name="Grigoriev I.V."/>
            <person name="Nagy L.G."/>
            <person name="Martin F."/>
            <person name="Kauserud H."/>
        </authorList>
    </citation>
    <scope>NUCLEOTIDE SEQUENCE</scope>
    <source>
        <strain evidence="3">CBHHK182m</strain>
    </source>
</reference>